<proteinExistence type="predicted"/>
<protein>
    <submittedName>
        <fullName evidence="1">Uncharacterized protein</fullName>
    </submittedName>
</protein>
<gene>
    <name evidence="1" type="ORF">ENQ35_03075</name>
</gene>
<dbReference type="AlphaFoldDB" id="A0A7C1FE93"/>
<accession>A0A7C1FE93</accession>
<organism evidence="1">
    <name type="scientific">Ammonifex degensii</name>
    <dbReference type="NCBI Taxonomy" id="42838"/>
    <lineage>
        <taxon>Bacteria</taxon>
        <taxon>Bacillati</taxon>
        <taxon>Bacillota</taxon>
        <taxon>Clostridia</taxon>
        <taxon>Thermoanaerobacterales</taxon>
        <taxon>Thermoanaerobacteraceae</taxon>
        <taxon>Ammonifex</taxon>
    </lineage>
</organism>
<reference evidence="1" key="1">
    <citation type="journal article" date="2020" name="mSystems">
        <title>Genome- and Community-Level Interaction Insights into Carbon Utilization and Element Cycling Functions of Hydrothermarchaeota in Hydrothermal Sediment.</title>
        <authorList>
            <person name="Zhou Z."/>
            <person name="Liu Y."/>
            <person name="Xu W."/>
            <person name="Pan J."/>
            <person name="Luo Z.H."/>
            <person name="Li M."/>
        </authorList>
    </citation>
    <scope>NUCLEOTIDE SEQUENCE [LARGE SCALE GENOMIC DNA]</scope>
    <source>
        <strain evidence="1">SpSt-301</strain>
    </source>
</reference>
<evidence type="ECO:0000313" key="1">
    <source>
        <dbReference type="EMBL" id="HDW51703.1"/>
    </source>
</evidence>
<comment type="caution">
    <text evidence="1">The sequence shown here is derived from an EMBL/GenBank/DDBJ whole genome shotgun (WGS) entry which is preliminary data.</text>
</comment>
<name>A0A7C1FE93_9THEO</name>
<sequence length="119" mass="13563">MSERNERRRRTVRRAVLLILLAVLFIAGIAFARIVGGEKYPSPYSGREYTHRIPIRFYLNDGIQTRYFGWLQVLTFDILGVPNSGLAAAPISEVKSMAPDLAENYFEAFHWPRDKGSTS</sequence>
<dbReference type="EMBL" id="DSMV01000186">
    <property type="protein sequence ID" value="HDW51703.1"/>
    <property type="molecule type" value="Genomic_DNA"/>
</dbReference>